<sequence>MFYYTQNGGDMCISTNKGEKECQNNLSQFYGKNFNSIIIDGNSQSEFVLRSYKSNIDKIEIRNCVINLDEAMGYFQYVTFYYCEFYGNLNDKFHAISLDFTGGLKLSSLSGGDIEIINIKCSSQKNTINQVDFVGTEQMNNLNSLTLNYCYADLSKFKGTWKKVELINCVLRQQLTCAFKSEYMYIESRDRYVLHAFTHYHFNHVTLNFRDSVIFDPLLLQLIKWKKLDLVLKSCVVDFQKLSGKINLFEAQSCRFKNSLTSQFSCDQIRLIECFPDYKTYFQKTYYTNVIQQIKCNSIYIQGNAVVDHLPNTKELSLKSCKVALKNQIINLEKLTLVECELQNLGASQVPALKELENINFSVQNVRPEIQKSLLNIIQMNKQTQRRKDKQIKDIETNLKKRNRIIERIKDVNCEIQFCMWLIKNNYYKGYE</sequence>
<evidence type="ECO:0000313" key="3">
    <source>
        <dbReference type="Proteomes" id="UP001642409"/>
    </source>
</evidence>
<evidence type="ECO:0000313" key="1">
    <source>
        <dbReference type="EMBL" id="CAI9968117.1"/>
    </source>
</evidence>
<accession>A0AA86R8B8</accession>
<organism evidence="1">
    <name type="scientific">Hexamita inflata</name>
    <dbReference type="NCBI Taxonomy" id="28002"/>
    <lineage>
        <taxon>Eukaryota</taxon>
        <taxon>Metamonada</taxon>
        <taxon>Diplomonadida</taxon>
        <taxon>Hexamitidae</taxon>
        <taxon>Hexamitinae</taxon>
        <taxon>Hexamita</taxon>
    </lineage>
</organism>
<reference evidence="1" key="1">
    <citation type="submission" date="2023-06" db="EMBL/GenBank/DDBJ databases">
        <authorList>
            <person name="Kurt Z."/>
        </authorList>
    </citation>
    <scope>NUCLEOTIDE SEQUENCE</scope>
</reference>
<proteinExistence type="predicted"/>
<dbReference type="EMBL" id="CATOUU010001031">
    <property type="protein sequence ID" value="CAI9968117.1"/>
    <property type="molecule type" value="Genomic_DNA"/>
</dbReference>
<protein>
    <submittedName>
        <fullName evidence="2">Hypothetical_protein</fullName>
    </submittedName>
</protein>
<reference evidence="2 3" key="2">
    <citation type="submission" date="2024-07" db="EMBL/GenBank/DDBJ databases">
        <authorList>
            <person name="Akdeniz Z."/>
        </authorList>
    </citation>
    <scope>NUCLEOTIDE SEQUENCE [LARGE SCALE GENOMIC DNA]</scope>
</reference>
<dbReference type="Proteomes" id="UP001642409">
    <property type="component" value="Unassembled WGS sequence"/>
</dbReference>
<evidence type="ECO:0000313" key="2">
    <source>
        <dbReference type="EMBL" id="CAL6001935.1"/>
    </source>
</evidence>
<keyword evidence="3" id="KW-1185">Reference proteome</keyword>
<gene>
    <name evidence="2" type="ORF">HINF_LOCUS17681</name>
    <name evidence="1" type="ORF">HINF_LOCUS55762</name>
</gene>
<comment type="caution">
    <text evidence="1">The sequence shown here is derived from an EMBL/GenBank/DDBJ whole genome shotgun (WGS) entry which is preliminary data.</text>
</comment>
<dbReference type="AlphaFoldDB" id="A0AA86R8B8"/>
<name>A0AA86R8B8_9EUKA</name>
<dbReference type="EMBL" id="CAXDID020000044">
    <property type="protein sequence ID" value="CAL6001935.1"/>
    <property type="molecule type" value="Genomic_DNA"/>
</dbReference>